<keyword evidence="2" id="KW-0472">Membrane</keyword>
<proteinExistence type="predicted"/>
<accession>A0A8J3PWS7</accession>
<dbReference type="Proteomes" id="UP000630097">
    <property type="component" value="Unassembled WGS sequence"/>
</dbReference>
<reference evidence="3 4" key="1">
    <citation type="submission" date="2021-01" db="EMBL/GenBank/DDBJ databases">
        <title>Whole genome shotgun sequence of Planotetraspora kaengkrachanensis NBRC 104272.</title>
        <authorList>
            <person name="Komaki H."/>
            <person name="Tamura T."/>
        </authorList>
    </citation>
    <scope>NUCLEOTIDE SEQUENCE [LARGE SCALE GENOMIC DNA]</scope>
    <source>
        <strain evidence="3 4">NBRC 104272</strain>
    </source>
</reference>
<evidence type="ECO:0000313" key="3">
    <source>
        <dbReference type="EMBL" id="GIG82515.1"/>
    </source>
</evidence>
<name>A0A8J3PWS7_9ACTN</name>
<feature type="region of interest" description="Disordered" evidence="1">
    <location>
        <begin position="140"/>
        <end position="172"/>
    </location>
</feature>
<dbReference type="AlphaFoldDB" id="A0A8J3PWS7"/>
<organism evidence="3 4">
    <name type="scientific">Planotetraspora kaengkrachanensis</name>
    <dbReference type="NCBI Taxonomy" id="575193"/>
    <lineage>
        <taxon>Bacteria</taxon>
        <taxon>Bacillati</taxon>
        <taxon>Actinomycetota</taxon>
        <taxon>Actinomycetes</taxon>
        <taxon>Streptosporangiales</taxon>
        <taxon>Streptosporangiaceae</taxon>
        <taxon>Planotetraspora</taxon>
    </lineage>
</organism>
<feature type="transmembrane region" description="Helical" evidence="2">
    <location>
        <begin position="50"/>
        <end position="71"/>
    </location>
</feature>
<keyword evidence="4" id="KW-1185">Reference proteome</keyword>
<keyword evidence="2" id="KW-1133">Transmembrane helix</keyword>
<comment type="caution">
    <text evidence="3">The sequence shown here is derived from an EMBL/GenBank/DDBJ whole genome shotgun (WGS) entry which is preliminary data.</text>
</comment>
<dbReference type="EMBL" id="BONV01000031">
    <property type="protein sequence ID" value="GIG82515.1"/>
    <property type="molecule type" value="Genomic_DNA"/>
</dbReference>
<evidence type="ECO:0000313" key="4">
    <source>
        <dbReference type="Proteomes" id="UP000630097"/>
    </source>
</evidence>
<feature type="compositionally biased region" description="Polar residues" evidence="1">
    <location>
        <begin position="140"/>
        <end position="155"/>
    </location>
</feature>
<protein>
    <submittedName>
        <fullName evidence="3">Uncharacterized protein</fullName>
    </submittedName>
</protein>
<evidence type="ECO:0000256" key="1">
    <source>
        <dbReference type="SAM" id="MobiDB-lite"/>
    </source>
</evidence>
<gene>
    <name evidence="3" type="ORF">Pka01_56420</name>
</gene>
<feature type="compositionally biased region" description="Basic and acidic residues" evidence="1">
    <location>
        <begin position="83"/>
        <end position="96"/>
    </location>
</feature>
<feature type="region of interest" description="Disordered" evidence="1">
    <location>
        <begin position="82"/>
        <end position="126"/>
    </location>
</feature>
<feature type="compositionally biased region" description="Basic and acidic residues" evidence="1">
    <location>
        <begin position="111"/>
        <end position="126"/>
    </location>
</feature>
<evidence type="ECO:0000256" key="2">
    <source>
        <dbReference type="SAM" id="Phobius"/>
    </source>
</evidence>
<sequence>MRGGEIKDNAARETRRPPGCEIFRLTYEITARQGRILSRGKSKLPKRNNFVLLSMISAVLTGGVVALGGAVTTTSADAAIEGTSDRSVVRHDDRHASSTPGHGRNKNHNANTDRQRQHDRQHEHQRQHLMRDFATTVTPLQKSDTQADASQNSSGPKGEQGPPGRPGVSGYEEVLGPPVTCAPNTLCDIAIATCSAGKQPVGGGYTYDPFGPTVPTILDTNRPGDNTWRVGLSNLSTTTITIFPRVRCAYIS</sequence>
<keyword evidence="2" id="KW-0812">Transmembrane</keyword>